<keyword evidence="1" id="KW-1133">Transmembrane helix</keyword>
<evidence type="ECO:0000256" key="1">
    <source>
        <dbReference type="SAM" id="Phobius"/>
    </source>
</evidence>
<dbReference type="Proteomes" id="UP000663305">
    <property type="component" value="Chromosome"/>
</dbReference>
<proteinExistence type="predicted"/>
<name>A0A897NHF2_9EURY</name>
<dbReference type="RefSeq" id="WP_229126384.1">
    <property type="nucleotide sequence ID" value="NZ_CP064789.1"/>
</dbReference>
<gene>
    <name evidence="2" type="ORF">HSBGL_1447</name>
</gene>
<keyword evidence="1" id="KW-0812">Transmembrane</keyword>
<evidence type="ECO:0000313" key="2">
    <source>
        <dbReference type="EMBL" id="QSG11864.1"/>
    </source>
</evidence>
<evidence type="ECO:0000313" key="3">
    <source>
        <dbReference type="Proteomes" id="UP000663305"/>
    </source>
</evidence>
<dbReference type="EMBL" id="CP064789">
    <property type="protein sequence ID" value="QSG11864.1"/>
    <property type="molecule type" value="Genomic_DNA"/>
</dbReference>
<keyword evidence="1" id="KW-0472">Membrane</keyword>
<reference evidence="2" key="1">
    <citation type="submission" date="2020-11" db="EMBL/GenBank/DDBJ databases">
        <title>Carbohydrate-dependent, anaerobic sulfur respiration: A novel catabolism in halophilic archaea.</title>
        <authorList>
            <person name="Sorokin D.Y."/>
            <person name="Messina E."/>
            <person name="Smedile F."/>
            <person name="La Cono V."/>
            <person name="Hallsworth J.E."/>
            <person name="Yakimov M.M."/>
        </authorList>
    </citation>
    <scope>NUCLEOTIDE SEQUENCE</scope>
    <source>
        <strain evidence="2">HSR-Bgl</strain>
    </source>
</reference>
<organism evidence="2 3">
    <name type="scientific">Halapricum desulfuricans</name>
    <dbReference type="NCBI Taxonomy" id="2841257"/>
    <lineage>
        <taxon>Archaea</taxon>
        <taxon>Methanobacteriati</taxon>
        <taxon>Methanobacteriota</taxon>
        <taxon>Stenosarchaea group</taxon>
        <taxon>Halobacteria</taxon>
        <taxon>Halobacteriales</taxon>
        <taxon>Haloarculaceae</taxon>
        <taxon>Halapricum</taxon>
    </lineage>
</organism>
<feature type="transmembrane region" description="Helical" evidence="1">
    <location>
        <begin position="87"/>
        <end position="105"/>
    </location>
</feature>
<dbReference type="GeneID" id="68860981"/>
<accession>A0A897NHF2</accession>
<sequence>MWIELLPPVVVENLDVISLILLGLLVEKQYISRPAIWANVAAINLHLYEYQFVSEWLTWYANIGILVAGLALYTYEFDESLPGWYYTLAWAYSSIPVAAIAYLTWSGAL</sequence>
<dbReference type="AlphaFoldDB" id="A0A897NHF2"/>
<feature type="transmembrane region" description="Helical" evidence="1">
    <location>
        <begin position="56"/>
        <end position="75"/>
    </location>
</feature>
<protein>
    <submittedName>
        <fullName evidence="2">Uncharacterized protein</fullName>
    </submittedName>
</protein>